<evidence type="ECO:0000256" key="5">
    <source>
        <dbReference type="ARBA" id="ARBA00022898"/>
    </source>
</evidence>
<comment type="cofactor">
    <cofactor evidence="2 7 8">
        <name>pyridoxal 5'-phosphate</name>
        <dbReference type="ChEBI" id="CHEBI:597326"/>
    </cofactor>
</comment>
<dbReference type="GO" id="GO:0005829">
    <property type="term" value="C:cytosol"/>
    <property type="evidence" value="ECO:0007669"/>
    <property type="project" value="TreeGrafter"/>
</dbReference>
<feature type="active site" description="Proton acceptor; specific for L-alanine" evidence="7">
    <location>
        <position position="244"/>
    </location>
</feature>
<dbReference type="InterPro" id="IPR009006">
    <property type="entry name" value="Ala_racemase/Decarboxylase_C"/>
</dbReference>
<dbReference type="InterPro" id="IPR011079">
    <property type="entry name" value="Ala_racemase_C"/>
</dbReference>
<dbReference type="GO" id="GO:0030632">
    <property type="term" value="P:D-alanine biosynthetic process"/>
    <property type="evidence" value="ECO:0007669"/>
    <property type="project" value="UniProtKB-UniRule"/>
</dbReference>
<feature type="binding site" evidence="7 9">
    <location>
        <position position="292"/>
    </location>
    <ligand>
        <name>substrate</name>
    </ligand>
</feature>
<organism evidence="11 12">
    <name type="scientific">Jannaschia rubra</name>
    <dbReference type="NCBI Taxonomy" id="282197"/>
    <lineage>
        <taxon>Bacteria</taxon>
        <taxon>Pseudomonadati</taxon>
        <taxon>Pseudomonadota</taxon>
        <taxon>Alphaproteobacteria</taxon>
        <taxon>Rhodobacterales</taxon>
        <taxon>Roseobacteraceae</taxon>
        <taxon>Jannaschia</taxon>
    </lineage>
</organism>
<dbReference type="AlphaFoldDB" id="A0A0M6XUB8"/>
<dbReference type="SUPFAM" id="SSF50621">
    <property type="entry name" value="Alanine racemase C-terminal domain-like"/>
    <property type="match status" value="1"/>
</dbReference>
<dbReference type="PANTHER" id="PTHR30511:SF0">
    <property type="entry name" value="ALANINE RACEMASE, CATABOLIC-RELATED"/>
    <property type="match status" value="1"/>
</dbReference>
<dbReference type="InterPro" id="IPR020622">
    <property type="entry name" value="Ala_racemase_pyridoxalP-BS"/>
</dbReference>
<comment type="pathway">
    <text evidence="7">Amino-acid biosynthesis; D-alanine biosynthesis; D-alanine from L-alanine: step 1/1.</text>
</comment>
<evidence type="ECO:0000256" key="9">
    <source>
        <dbReference type="PIRSR" id="PIRSR600821-52"/>
    </source>
</evidence>
<dbReference type="GO" id="GO:0030170">
    <property type="term" value="F:pyridoxal phosphate binding"/>
    <property type="evidence" value="ECO:0007669"/>
    <property type="project" value="UniProtKB-UniRule"/>
</dbReference>
<keyword evidence="6 7" id="KW-0413">Isomerase</keyword>
<dbReference type="OrthoDB" id="9813814at2"/>
<evidence type="ECO:0000256" key="8">
    <source>
        <dbReference type="PIRSR" id="PIRSR600821-50"/>
    </source>
</evidence>
<comment type="catalytic activity">
    <reaction evidence="1 7">
        <text>L-alanine = D-alanine</text>
        <dbReference type="Rhea" id="RHEA:20249"/>
        <dbReference type="ChEBI" id="CHEBI:57416"/>
        <dbReference type="ChEBI" id="CHEBI:57972"/>
        <dbReference type="EC" id="5.1.1.1"/>
    </reaction>
</comment>
<dbReference type="PANTHER" id="PTHR30511">
    <property type="entry name" value="ALANINE RACEMASE"/>
    <property type="match status" value="1"/>
</dbReference>
<dbReference type="RefSeq" id="WP_055683586.1">
    <property type="nucleotide sequence ID" value="NZ_CXPG01000021.1"/>
</dbReference>
<dbReference type="GO" id="GO:0008784">
    <property type="term" value="F:alanine racemase activity"/>
    <property type="evidence" value="ECO:0007669"/>
    <property type="project" value="UniProtKB-UniRule"/>
</dbReference>
<evidence type="ECO:0000256" key="7">
    <source>
        <dbReference type="HAMAP-Rule" id="MF_01201"/>
    </source>
</evidence>
<dbReference type="Gene3D" id="3.20.20.10">
    <property type="entry name" value="Alanine racemase"/>
    <property type="match status" value="1"/>
</dbReference>
<dbReference type="Gene3D" id="2.40.37.10">
    <property type="entry name" value="Lyase, Ornithine Decarboxylase, Chain A, domain 1"/>
    <property type="match status" value="1"/>
</dbReference>
<evidence type="ECO:0000256" key="2">
    <source>
        <dbReference type="ARBA" id="ARBA00001933"/>
    </source>
</evidence>
<dbReference type="Proteomes" id="UP000048908">
    <property type="component" value="Unassembled WGS sequence"/>
</dbReference>
<dbReference type="PRINTS" id="PR00992">
    <property type="entry name" value="ALARACEMASE"/>
</dbReference>
<gene>
    <name evidence="11" type="primary">alr</name>
    <name evidence="11" type="ORF">JAN5088_03000</name>
</gene>
<name>A0A0M6XUB8_9RHOB</name>
<proteinExistence type="inferred from homology"/>
<reference evidence="11 12" key="1">
    <citation type="submission" date="2015-07" db="EMBL/GenBank/DDBJ databases">
        <authorList>
            <person name="Noorani M."/>
        </authorList>
    </citation>
    <scope>NUCLEOTIDE SEQUENCE [LARGE SCALE GENOMIC DNA]</scope>
    <source>
        <strain evidence="11 12">CECT 5088</strain>
    </source>
</reference>
<keyword evidence="12" id="KW-1185">Reference proteome</keyword>
<comment type="function">
    <text evidence="7">Catalyzes the interconversion of L-alanine and D-alanine. May also act on other amino acids.</text>
</comment>
<comment type="similarity">
    <text evidence="3 7">Belongs to the alanine racemase family.</text>
</comment>
<feature type="domain" description="Alanine racemase C-terminal" evidence="10">
    <location>
        <begin position="223"/>
        <end position="345"/>
    </location>
</feature>
<evidence type="ECO:0000313" key="11">
    <source>
        <dbReference type="EMBL" id="CTQ34207.1"/>
    </source>
</evidence>
<evidence type="ECO:0000313" key="12">
    <source>
        <dbReference type="Proteomes" id="UP000048908"/>
    </source>
</evidence>
<keyword evidence="5 7" id="KW-0663">Pyridoxal phosphate</keyword>
<evidence type="ECO:0000256" key="3">
    <source>
        <dbReference type="ARBA" id="ARBA00007880"/>
    </source>
</evidence>
<dbReference type="NCBIfam" id="TIGR00492">
    <property type="entry name" value="alr"/>
    <property type="match status" value="1"/>
</dbReference>
<dbReference type="UniPathway" id="UPA00042">
    <property type="reaction ID" value="UER00497"/>
</dbReference>
<evidence type="ECO:0000256" key="6">
    <source>
        <dbReference type="ARBA" id="ARBA00023235"/>
    </source>
</evidence>
<dbReference type="SMART" id="SM01005">
    <property type="entry name" value="Ala_racemase_C"/>
    <property type="match status" value="1"/>
</dbReference>
<accession>A0A0M6XUB8</accession>
<dbReference type="Pfam" id="PF00842">
    <property type="entry name" value="Ala_racemase_C"/>
    <property type="match status" value="1"/>
</dbReference>
<dbReference type="Pfam" id="PF01168">
    <property type="entry name" value="Ala_racemase_N"/>
    <property type="match status" value="1"/>
</dbReference>
<dbReference type="InterPro" id="IPR000821">
    <property type="entry name" value="Ala_racemase"/>
</dbReference>
<dbReference type="STRING" id="282197.SAMN04488517_103137"/>
<dbReference type="PROSITE" id="PS00395">
    <property type="entry name" value="ALANINE_RACEMASE"/>
    <property type="match status" value="1"/>
</dbReference>
<dbReference type="SUPFAM" id="SSF51419">
    <property type="entry name" value="PLP-binding barrel"/>
    <property type="match status" value="1"/>
</dbReference>
<evidence type="ECO:0000259" key="10">
    <source>
        <dbReference type="SMART" id="SM01005"/>
    </source>
</evidence>
<dbReference type="EC" id="5.1.1.1" evidence="4 7"/>
<feature type="binding site" evidence="7 9">
    <location>
        <position position="130"/>
    </location>
    <ligand>
        <name>substrate</name>
    </ligand>
</feature>
<dbReference type="CDD" id="cd00430">
    <property type="entry name" value="PLPDE_III_AR"/>
    <property type="match status" value="1"/>
</dbReference>
<dbReference type="EMBL" id="CXPG01000021">
    <property type="protein sequence ID" value="CTQ34207.1"/>
    <property type="molecule type" value="Genomic_DNA"/>
</dbReference>
<evidence type="ECO:0000256" key="1">
    <source>
        <dbReference type="ARBA" id="ARBA00000316"/>
    </source>
</evidence>
<protein>
    <recommendedName>
        <fullName evidence="4 7">Alanine racemase</fullName>
        <ecNumber evidence="4 7">5.1.1.1</ecNumber>
    </recommendedName>
</protein>
<dbReference type="InterPro" id="IPR029066">
    <property type="entry name" value="PLP-binding_barrel"/>
</dbReference>
<evidence type="ECO:0000256" key="4">
    <source>
        <dbReference type="ARBA" id="ARBA00013089"/>
    </source>
</evidence>
<feature type="active site" description="Proton acceptor; specific for D-alanine" evidence="7">
    <location>
        <position position="35"/>
    </location>
</feature>
<feature type="modified residue" description="N6-(pyridoxal phosphate)lysine" evidence="7 8">
    <location>
        <position position="35"/>
    </location>
</feature>
<dbReference type="HAMAP" id="MF_01201">
    <property type="entry name" value="Ala_racemase"/>
    <property type="match status" value="1"/>
</dbReference>
<sequence>MATGTLLIDLEAIAANWRALDAMSSPDCETGACVKADAYGLGVAKVAPRLFRAGCRAFFVATAEEGMELRRVLGPEPRIYAFYGHMAGDTATLKRGDVVPMICSVDQLARHLESLPRHPFGLQLDTGMNRLGLKPAEWAAVAELALRADPVLVMSHLASADEPDSPQNLAQLALFNDLTEGIDPPRSLAATGGILLGEDWHFDMVRPGIGLYGGLPWAEADPVVSLDLPVITCFDVETGDKVGYNGTWTAPETSRIATVAGGYADGLFRALSPGMDVMAGPVPCPVVGRVSMDVMGVDISHLDADPESVRVLDAHRTVDAVAAHAGTIGYEVLTSLGRRYDRRYRGDTDQV</sequence>
<dbReference type="InterPro" id="IPR001608">
    <property type="entry name" value="Ala_racemase_N"/>
</dbReference>